<evidence type="ECO:0000256" key="3">
    <source>
        <dbReference type="ARBA" id="ARBA00012663"/>
    </source>
</evidence>
<evidence type="ECO:0000256" key="5">
    <source>
        <dbReference type="ARBA" id="ARBA00023295"/>
    </source>
</evidence>
<proteinExistence type="inferred from homology"/>
<sequence>MAFSRTLAVLAAASALVAGCGHHAAHPPGTSTKTSSKPVAAPAPPVCADPSAVPATLGIRDKLAQLLMVGVKNADDARAVVNGYHVGGIFIGSWTDLSIFKGPLADIAAKAGPLPLAVSVDEEGGRVSRLKSLIGTSPSPRELAQTQTVQQVHDLAADRGKKMHDLGITVDFAPVVDVSDEPDDAVIGNRSFGADPAKVTDYAGAYAQGLRDAGLLPVLKHFPGHGHGSGDSHTGGVVTPPLDDLQNNDLVPYRTLVAVPPVGVMVGHLQVPGLTGDVPASLSPEAVQLLRNGVGYKGPPFTGPVFSDDLSSMAAISDRYGVSEAVLRSLRAGVDVALWVTTDKVPAVLDRLQQAVASGDLPAKQVDDSLVRVATMKGPSPSCGH</sequence>
<protein>
    <recommendedName>
        <fullName evidence="3">beta-N-acetylhexosaminidase</fullName>
        <ecNumber evidence="3">3.2.1.52</ecNumber>
    </recommendedName>
</protein>
<feature type="region of interest" description="Disordered" evidence="6">
    <location>
        <begin position="24"/>
        <end position="43"/>
    </location>
</feature>
<dbReference type="Gene3D" id="3.20.20.300">
    <property type="entry name" value="Glycoside hydrolase, family 3, N-terminal domain"/>
    <property type="match status" value="1"/>
</dbReference>
<feature type="signal peptide" evidence="7">
    <location>
        <begin position="1"/>
        <end position="24"/>
    </location>
</feature>
<dbReference type="PROSITE" id="PS51257">
    <property type="entry name" value="PROKAR_LIPOPROTEIN"/>
    <property type="match status" value="1"/>
</dbReference>
<feature type="chain" id="PRO_5008300354" description="beta-N-acetylhexosaminidase" evidence="7">
    <location>
        <begin position="25"/>
        <end position="385"/>
    </location>
</feature>
<evidence type="ECO:0000313" key="10">
    <source>
        <dbReference type="Proteomes" id="UP000091914"/>
    </source>
</evidence>
<comment type="catalytic activity">
    <reaction evidence="1">
        <text>Hydrolysis of terminal non-reducing N-acetyl-D-hexosamine residues in N-acetyl-beta-D-hexosaminides.</text>
        <dbReference type="EC" id="3.2.1.52"/>
    </reaction>
</comment>
<dbReference type="PANTHER" id="PTHR30480">
    <property type="entry name" value="BETA-HEXOSAMINIDASE-RELATED"/>
    <property type="match status" value="1"/>
</dbReference>
<name>A0A1A0VWU1_9MYCO</name>
<dbReference type="InterPro" id="IPR036962">
    <property type="entry name" value="Glyco_hydro_3_N_sf"/>
</dbReference>
<evidence type="ECO:0000259" key="8">
    <source>
        <dbReference type="Pfam" id="PF00933"/>
    </source>
</evidence>
<dbReference type="PANTHER" id="PTHR30480:SF13">
    <property type="entry name" value="BETA-HEXOSAMINIDASE"/>
    <property type="match status" value="1"/>
</dbReference>
<dbReference type="EMBL" id="LZSX01000014">
    <property type="protein sequence ID" value="OBB87661.1"/>
    <property type="molecule type" value="Genomic_DNA"/>
</dbReference>
<feature type="domain" description="Glycoside hydrolase family 3 N-terminal" evidence="8">
    <location>
        <begin position="59"/>
        <end position="375"/>
    </location>
</feature>
<dbReference type="Pfam" id="PF00933">
    <property type="entry name" value="Glyco_hydro_3"/>
    <property type="match status" value="1"/>
</dbReference>
<dbReference type="GO" id="GO:0005975">
    <property type="term" value="P:carbohydrate metabolic process"/>
    <property type="evidence" value="ECO:0007669"/>
    <property type="project" value="InterPro"/>
</dbReference>
<comment type="similarity">
    <text evidence="2">Belongs to the glycosyl hydrolase 3 family.</text>
</comment>
<evidence type="ECO:0000256" key="6">
    <source>
        <dbReference type="SAM" id="MobiDB-lite"/>
    </source>
</evidence>
<evidence type="ECO:0000256" key="1">
    <source>
        <dbReference type="ARBA" id="ARBA00001231"/>
    </source>
</evidence>
<dbReference type="Proteomes" id="UP000091914">
    <property type="component" value="Unassembled WGS sequence"/>
</dbReference>
<dbReference type="GO" id="GO:0004563">
    <property type="term" value="F:beta-N-acetylhexosaminidase activity"/>
    <property type="evidence" value="ECO:0007669"/>
    <property type="project" value="UniProtKB-EC"/>
</dbReference>
<dbReference type="GO" id="GO:0009254">
    <property type="term" value="P:peptidoglycan turnover"/>
    <property type="evidence" value="ECO:0007669"/>
    <property type="project" value="TreeGrafter"/>
</dbReference>
<evidence type="ECO:0000256" key="4">
    <source>
        <dbReference type="ARBA" id="ARBA00022801"/>
    </source>
</evidence>
<keyword evidence="4" id="KW-0378">Hydrolase</keyword>
<keyword evidence="7" id="KW-0732">Signal</keyword>
<evidence type="ECO:0000313" key="9">
    <source>
        <dbReference type="EMBL" id="OBB87661.1"/>
    </source>
</evidence>
<dbReference type="InterPro" id="IPR017853">
    <property type="entry name" value="GH"/>
</dbReference>
<accession>A0A1A0VWU1</accession>
<dbReference type="InterPro" id="IPR050226">
    <property type="entry name" value="NagZ_Beta-hexosaminidase"/>
</dbReference>
<dbReference type="EC" id="3.2.1.52" evidence="3"/>
<evidence type="ECO:0000256" key="7">
    <source>
        <dbReference type="SAM" id="SignalP"/>
    </source>
</evidence>
<dbReference type="InterPro" id="IPR001764">
    <property type="entry name" value="Glyco_hydro_3_N"/>
</dbReference>
<evidence type="ECO:0000256" key="2">
    <source>
        <dbReference type="ARBA" id="ARBA00005336"/>
    </source>
</evidence>
<gene>
    <name evidence="9" type="ORF">A5760_25550</name>
</gene>
<dbReference type="AlphaFoldDB" id="A0A1A0VWU1"/>
<dbReference type="OrthoDB" id="9805821at2"/>
<dbReference type="SUPFAM" id="SSF51445">
    <property type="entry name" value="(Trans)glycosidases"/>
    <property type="match status" value="1"/>
</dbReference>
<dbReference type="RefSeq" id="WP_064877698.1">
    <property type="nucleotide sequence ID" value="NZ_LZSX01000014.1"/>
</dbReference>
<keyword evidence="5" id="KW-0326">Glycosidase</keyword>
<organism evidence="9 10">
    <name type="scientific">Mycobacterium colombiense</name>
    <dbReference type="NCBI Taxonomy" id="339268"/>
    <lineage>
        <taxon>Bacteria</taxon>
        <taxon>Bacillati</taxon>
        <taxon>Actinomycetota</taxon>
        <taxon>Actinomycetes</taxon>
        <taxon>Mycobacteriales</taxon>
        <taxon>Mycobacteriaceae</taxon>
        <taxon>Mycobacterium</taxon>
        <taxon>Mycobacterium avium complex (MAC)</taxon>
    </lineage>
</organism>
<comment type="caution">
    <text evidence="9">The sequence shown here is derived from an EMBL/GenBank/DDBJ whole genome shotgun (WGS) entry which is preliminary data.</text>
</comment>
<reference evidence="9 10" key="1">
    <citation type="submission" date="2016-06" db="EMBL/GenBank/DDBJ databases">
        <authorList>
            <person name="Kjaerup R.B."/>
            <person name="Dalgaard T.S."/>
            <person name="Juul-Madsen H.R."/>
        </authorList>
    </citation>
    <scope>NUCLEOTIDE SEQUENCE [LARGE SCALE GENOMIC DNA]</scope>
    <source>
        <strain evidence="9 10">852002-51834_SCH5396731</strain>
    </source>
</reference>